<dbReference type="EMBL" id="CAUEEQ010005890">
    <property type="protein sequence ID" value="CAJ0929469.1"/>
    <property type="molecule type" value="Genomic_DNA"/>
</dbReference>
<protein>
    <submittedName>
        <fullName evidence="1">Uncharacterized protein</fullName>
    </submittedName>
</protein>
<accession>A0ABN9KZL4</accession>
<comment type="caution">
    <text evidence="1">The sequence shown here is derived from an EMBL/GenBank/DDBJ whole genome shotgun (WGS) entry which is preliminary data.</text>
</comment>
<evidence type="ECO:0000313" key="2">
    <source>
        <dbReference type="Proteomes" id="UP001176940"/>
    </source>
</evidence>
<gene>
    <name evidence="1" type="ORF">RIMI_LOCUS3829499</name>
</gene>
<organism evidence="1 2">
    <name type="scientific">Ranitomeya imitator</name>
    <name type="common">mimic poison frog</name>
    <dbReference type="NCBI Taxonomy" id="111125"/>
    <lineage>
        <taxon>Eukaryota</taxon>
        <taxon>Metazoa</taxon>
        <taxon>Chordata</taxon>
        <taxon>Craniata</taxon>
        <taxon>Vertebrata</taxon>
        <taxon>Euteleostomi</taxon>
        <taxon>Amphibia</taxon>
        <taxon>Batrachia</taxon>
        <taxon>Anura</taxon>
        <taxon>Neobatrachia</taxon>
        <taxon>Hyloidea</taxon>
        <taxon>Dendrobatidae</taxon>
        <taxon>Dendrobatinae</taxon>
        <taxon>Ranitomeya</taxon>
    </lineage>
</organism>
<proteinExistence type="predicted"/>
<sequence length="149" mass="15890">MSPDPLGGADYSVLSKSFCRSVGHLPTKSTVCPPGGPACTSTTKTHSRELHPSTRTLTPILTDCHHSPCHGFFTIRGTVQQLKESQESFGFLISSQSGLRRSLCFLLLFGDGNRIQKTSPSVGSGGGNPAVNDRIQDTANTKAQLSLLF</sequence>
<evidence type="ECO:0000313" key="1">
    <source>
        <dbReference type="EMBL" id="CAJ0929469.1"/>
    </source>
</evidence>
<keyword evidence="2" id="KW-1185">Reference proteome</keyword>
<reference evidence="1" key="1">
    <citation type="submission" date="2023-07" db="EMBL/GenBank/DDBJ databases">
        <authorList>
            <person name="Stuckert A."/>
        </authorList>
    </citation>
    <scope>NUCLEOTIDE SEQUENCE</scope>
</reference>
<dbReference type="Proteomes" id="UP001176940">
    <property type="component" value="Unassembled WGS sequence"/>
</dbReference>
<name>A0ABN9KZL4_9NEOB</name>